<comment type="caution">
    <text evidence="1">The sequence shown here is derived from an EMBL/GenBank/DDBJ whole genome shotgun (WGS) entry which is preliminary data.</text>
</comment>
<accession>A0A8S1KJ05</accession>
<name>A0A8S1KJ05_9CILI</name>
<gene>
    <name evidence="1" type="ORF">PSON_ATCC_30995.1.T0090091</name>
</gene>
<reference evidence="1" key="1">
    <citation type="submission" date="2021-01" db="EMBL/GenBank/DDBJ databases">
        <authorList>
            <consortium name="Genoscope - CEA"/>
            <person name="William W."/>
        </authorList>
    </citation>
    <scope>NUCLEOTIDE SEQUENCE</scope>
</reference>
<proteinExistence type="predicted"/>
<dbReference type="EMBL" id="CAJJDN010000009">
    <property type="protein sequence ID" value="CAD8055139.1"/>
    <property type="molecule type" value="Genomic_DNA"/>
</dbReference>
<evidence type="ECO:0000313" key="2">
    <source>
        <dbReference type="Proteomes" id="UP000692954"/>
    </source>
</evidence>
<protein>
    <submittedName>
        <fullName evidence="1">Uncharacterized protein</fullName>
    </submittedName>
</protein>
<keyword evidence="2" id="KW-1185">Reference proteome</keyword>
<organism evidence="1 2">
    <name type="scientific">Paramecium sonneborni</name>
    <dbReference type="NCBI Taxonomy" id="65129"/>
    <lineage>
        <taxon>Eukaryota</taxon>
        <taxon>Sar</taxon>
        <taxon>Alveolata</taxon>
        <taxon>Ciliophora</taxon>
        <taxon>Intramacronucleata</taxon>
        <taxon>Oligohymenophorea</taxon>
        <taxon>Peniculida</taxon>
        <taxon>Parameciidae</taxon>
        <taxon>Paramecium</taxon>
    </lineage>
</organism>
<evidence type="ECO:0000313" key="1">
    <source>
        <dbReference type="EMBL" id="CAD8055139.1"/>
    </source>
</evidence>
<dbReference type="AlphaFoldDB" id="A0A8S1KJ05"/>
<sequence length="419" mass="51241">MKGQQNYKIICQKLNCNESQLNDIDEFENNPYLIRNQQPELGFILYKIPQSECVSLKDLFDAIKSKYIVIFKGQAILIIQAILQHLLKMIEKKIAHCYLNLNNIFIKLNNQSNKFTTYQSQISIEKIYFIQYWCIQKTLNEELNYSNDLKAIKLIITQFLELYQDQRIQSLIHQISSVRNLILLNDCRQMNEIVNTFIREYVNKEKQTMRDNEIENYQKFNKQRCYYEKELLIYLNEILQINIYFGDQIIEETVQEKQEQIKYLSQTQKIQQQIQSYFQTLFLKYFQNYYGDKLENSYLIFGNFKKFYQEFLYNFREKLNQRANRVFDSINRVIEECFNQSKQNVERFNQDVQFQINYFSKEQIMEIVLKYFIKYSLEYDLSIEEQYKKMNKKILDDFFRNISYYMKRNYKSIQQVEQQ</sequence>
<dbReference type="Proteomes" id="UP000692954">
    <property type="component" value="Unassembled WGS sequence"/>
</dbReference>